<keyword evidence="3" id="KW-1185">Reference proteome</keyword>
<feature type="transmembrane region" description="Helical" evidence="1">
    <location>
        <begin position="12"/>
        <end position="32"/>
    </location>
</feature>
<keyword evidence="1" id="KW-1133">Transmembrane helix</keyword>
<reference evidence="2 3" key="1">
    <citation type="submission" date="2019-08" db="EMBL/GenBank/DDBJ databases">
        <title>Hyperibacter terrae gen. nov., sp. nov. and Hyperibacter viscosus sp. nov., two new members in the family Rhodospirillaceae isolated from the rhizosphere of Hypericum perforatum.</title>
        <authorList>
            <person name="Noviana Z."/>
        </authorList>
    </citation>
    <scope>NUCLEOTIDE SEQUENCE [LARGE SCALE GENOMIC DNA]</scope>
    <source>
        <strain evidence="2 3">R5959</strain>
    </source>
</reference>
<feature type="transmembrane region" description="Helical" evidence="1">
    <location>
        <begin position="60"/>
        <end position="83"/>
    </location>
</feature>
<keyword evidence="1" id="KW-0812">Transmembrane</keyword>
<feature type="transmembrane region" description="Helical" evidence="1">
    <location>
        <begin position="89"/>
        <end position="118"/>
    </location>
</feature>
<evidence type="ECO:0000313" key="2">
    <source>
        <dbReference type="EMBL" id="QEX23480.1"/>
    </source>
</evidence>
<accession>A0A5J6N4L3</accession>
<proteinExistence type="predicted"/>
<protein>
    <submittedName>
        <fullName evidence="2">Uncharacterized protein</fullName>
    </submittedName>
</protein>
<keyword evidence="1" id="KW-0472">Membrane</keyword>
<evidence type="ECO:0000256" key="1">
    <source>
        <dbReference type="SAM" id="Phobius"/>
    </source>
</evidence>
<name>A0A5J6N4L3_9PROT</name>
<dbReference type="RefSeq" id="WP_151118853.1">
    <property type="nucleotide sequence ID" value="NZ_CP042582.1"/>
</dbReference>
<dbReference type="OrthoDB" id="7367021at2"/>
<dbReference type="AlphaFoldDB" id="A0A5J6N4L3"/>
<dbReference type="KEGG" id="hadh:FRZ61_34180"/>
<dbReference type="Proteomes" id="UP000325797">
    <property type="component" value="Chromosome"/>
</dbReference>
<gene>
    <name evidence="2" type="ORF">FRZ61_34180</name>
</gene>
<evidence type="ECO:0000313" key="3">
    <source>
        <dbReference type="Proteomes" id="UP000325797"/>
    </source>
</evidence>
<dbReference type="EMBL" id="CP042582">
    <property type="protein sequence ID" value="QEX23480.1"/>
    <property type="molecule type" value="Genomic_DNA"/>
</dbReference>
<organism evidence="2 3">
    <name type="scientific">Hypericibacter adhaerens</name>
    <dbReference type="NCBI Taxonomy" id="2602016"/>
    <lineage>
        <taxon>Bacteria</taxon>
        <taxon>Pseudomonadati</taxon>
        <taxon>Pseudomonadota</taxon>
        <taxon>Alphaproteobacteria</taxon>
        <taxon>Rhodospirillales</taxon>
        <taxon>Dongiaceae</taxon>
        <taxon>Hypericibacter</taxon>
    </lineage>
</organism>
<sequence>MSDAPISRRALLAVIRPWVAGGLVVLALALAVRFGAIEPRGIGIACLGEPAPWWCGPRDLVVAISSGGGWGVASLGFGMLALITGWRPLAVIACVLGLWGVVLYNAGAAAFGLLFGLLRLVRADTGLTGGPDTQRPQGRQQG</sequence>